<protein>
    <recommendedName>
        <fullName evidence="13">Threonine--tRNA ligase</fullName>
        <ecNumber evidence="13">6.1.1.3</ecNumber>
    </recommendedName>
    <alternativeName>
        <fullName evidence="13">Threonyl-tRNA synthetase</fullName>
        <shortName evidence="13">ThrRS</shortName>
    </alternativeName>
</protein>
<evidence type="ECO:0000256" key="2">
    <source>
        <dbReference type="ARBA" id="ARBA00022490"/>
    </source>
</evidence>
<dbReference type="Gene3D" id="3.30.930.10">
    <property type="entry name" value="Bira Bifunctional Protein, Domain 2"/>
    <property type="match status" value="1"/>
</dbReference>
<dbReference type="CDD" id="cd01667">
    <property type="entry name" value="TGS_ThrRS"/>
    <property type="match status" value="1"/>
</dbReference>
<dbReference type="Pfam" id="PF07973">
    <property type="entry name" value="tRNA_SAD"/>
    <property type="match status" value="1"/>
</dbReference>
<evidence type="ECO:0000256" key="10">
    <source>
        <dbReference type="ARBA" id="ARBA00022917"/>
    </source>
</evidence>
<proteinExistence type="inferred from homology"/>
<dbReference type="GO" id="GO:0005737">
    <property type="term" value="C:cytoplasm"/>
    <property type="evidence" value="ECO:0007669"/>
    <property type="project" value="UniProtKB-SubCell"/>
</dbReference>
<comment type="similarity">
    <text evidence="1 13">Belongs to the class-II aminoacyl-tRNA synthetase family.</text>
</comment>
<evidence type="ECO:0000256" key="1">
    <source>
        <dbReference type="ARBA" id="ARBA00008226"/>
    </source>
</evidence>
<dbReference type="GO" id="GO:0004829">
    <property type="term" value="F:threonine-tRNA ligase activity"/>
    <property type="evidence" value="ECO:0007669"/>
    <property type="project" value="UniProtKB-UniRule"/>
</dbReference>
<dbReference type="GO" id="GO:0140096">
    <property type="term" value="F:catalytic activity, acting on a protein"/>
    <property type="evidence" value="ECO:0007669"/>
    <property type="project" value="UniProtKB-ARBA"/>
</dbReference>
<evidence type="ECO:0000259" key="14">
    <source>
        <dbReference type="PROSITE" id="PS50862"/>
    </source>
</evidence>
<dbReference type="EMBL" id="CP045875">
    <property type="protein sequence ID" value="QGG48807.1"/>
    <property type="molecule type" value="Genomic_DNA"/>
</dbReference>
<feature type="binding site" evidence="13">
    <location>
        <position position="511"/>
    </location>
    <ligand>
        <name>Zn(2+)</name>
        <dbReference type="ChEBI" id="CHEBI:29105"/>
        <note>catalytic</note>
    </ligand>
</feature>
<keyword evidence="11 13" id="KW-0030">Aminoacyl-tRNA synthetase</keyword>
<dbReference type="FunFam" id="3.30.930.10:FF:000002">
    <property type="entry name" value="Threonine--tRNA ligase"/>
    <property type="match status" value="1"/>
</dbReference>
<evidence type="ECO:0000256" key="3">
    <source>
        <dbReference type="ARBA" id="ARBA00022555"/>
    </source>
</evidence>
<dbReference type="KEGG" id="hcv:FTV88_2718"/>
<dbReference type="PROSITE" id="PS50862">
    <property type="entry name" value="AA_TRNA_LIGASE_II"/>
    <property type="match status" value="1"/>
</dbReference>
<comment type="catalytic activity">
    <reaction evidence="12 13">
        <text>tRNA(Thr) + L-threonine + ATP = L-threonyl-tRNA(Thr) + AMP + diphosphate + H(+)</text>
        <dbReference type="Rhea" id="RHEA:24624"/>
        <dbReference type="Rhea" id="RHEA-COMP:9670"/>
        <dbReference type="Rhea" id="RHEA-COMP:9704"/>
        <dbReference type="ChEBI" id="CHEBI:15378"/>
        <dbReference type="ChEBI" id="CHEBI:30616"/>
        <dbReference type="ChEBI" id="CHEBI:33019"/>
        <dbReference type="ChEBI" id="CHEBI:57926"/>
        <dbReference type="ChEBI" id="CHEBI:78442"/>
        <dbReference type="ChEBI" id="CHEBI:78534"/>
        <dbReference type="ChEBI" id="CHEBI:456215"/>
        <dbReference type="EC" id="6.1.1.3"/>
    </reaction>
</comment>
<dbReference type="SUPFAM" id="SSF55681">
    <property type="entry name" value="Class II aaRS and biotin synthetases"/>
    <property type="match status" value="1"/>
</dbReference>
<evidence type="ECO:0000256" key="5">
    <source>
        <dbReference type="ARBA" id="ARBA00022723"/>
    </source>
</evidence>
<dbReference type="Pfam" id="PF03129">
    <property type="entry name" value="HGTP_anticodon"/>
    <property type="match status" value="1"/>
</dbReference>
<dbReference type="Gene3D" id="3.30.980.10">
    <property type="entry name" value="Threonyl-trna Synthetase, Chain A, domain 2"/>
    <property type="match status" value="1"/>
</dbReference>
<dbReference type="PANTHER" id="PTHR11451">
    <property type="entry name" value="THREONINE-TRNA LIGASE"/>
    <property type="match status" value="1"/>
</dbReference>
<keyword evidence="8 13" id="KW-0067">ATP-binding</keyword>
<organism evidence="16 17">
    <name type="scientific">Heliorestis convoluta</name>
    <dbReference type="NCBI Taxonomy" id="356322"/>
    <lineage>
        <taxon>Bacteria</taxon>
        <taxon>Bacillati</taxon>
        <taxon>Bacillota</taxon>
        <taxon>Clostridia</taxon>
        <taxon>Eubacteriales</taxon>
        <taxon>Heliobacteriaceae</taxon>
        <taxon>Heliorestis</taxon>
    </lineage>
</organism>
<dbReference type="AlphaFoldDB" id="A0A5Q2N1W0"/>
<accession>A0A5Q2N1W0</accession>
<dbReference type="Gene3D" id="3.30.54.20">
    <property type="match status" value="1"/>
</dbReference>
<keyword evidence="5 13" id="KW-0479">Metal-binding</keyword>
<reference evidence="17" key="1">
    <citation type="submission" date="2019-11" db="EMBL/GenBank/DDBJ databases">
        <title>Genome sequence of Heliorestis convoluta strain HH, an alkaliphilic and minimalistic phototrophic bacterium from a soda lake in Egypt.</title>
        <authorList>
            <person name="Dewey E.D."/>
            <person name="Stokes L.M."/>
            <person name="Burchell B.M."/>
            <person name="Shaffer K.N."/>
            <person name="Huntington A.M."/>
            <person name="Baker J.M."/>
            <person name="Nadendla S."/>
            <person name="Giglio M.G."/>
            <person name="Touchman J.W."/>
            <person name="Blankenship R.E."/>
            <person name="Madigan M.T."/>
            <person name="Sattley W.M."/>
        </authorList>
    </citation>
    <scope>NUCLEOTIDE SEQUENCE [LARGE SCALE GENOMIC DNA]</scope>
    <source>
        <strain evidence="17">HH</strain>
    </source>
</reference>
<dbReference type="FunFam" id="3.30.980.10:FF:000005">
    <property type="entry name" value="Threonyl-tRNA synthetase, mitochondrial"/>
    <property type="match status" value="1"/>
</dbReference>
<comment type="caution">
    <text evidence="13">Lacks conserved residue(s) required for the propagation of feature annotation.</text>
</comment>
<comment type="subcellular location">
    <subcellularLocation>
        <location evidence="13">Cytoplasm</location>
    </subcellularLocation>
</comment>
<evidence type="ECO:0000259" key="15">
    <source>
        <dbReference type="PROSITE" id="PS51880"/>
    </source>
</evidence>
<dbReference type="Gene3D" id="3.10.20.30">
    <property type="match status" value="1"/>
</dbReference>
<feature type="binding site" evidence="13">
    <location>
        <position position="386"/>
    </location>
    <ligand>
        <name>Zn(2+)</name>
        <dbReference type="ChEBI" id="CHEBI:29105"/>
        <note>catalytic</note>
    </ligand>
</feature>
<dbReference type="InterPro" id="IPR018163">
    <property type="entry name" value="Thr/Ala-tRNA-synth_IIc_edit"/>
</dbReference>
<dbReference type="GO" id="GO:0016740">
    <property type="term" value="F:transferase activity"/>
    <property type="evidence" value="ECO:0007669"/>
    <property type="project" value="UniProtKB-ARBA"/>
</dbReference>
<dbReference type="EC" id="6.1.1.3" evidence="13"/>
<dbReference type="GO" id="GO:0046872">
    <property type="term" value="F:metal ion binding"/>
    <property type="evidence" value="ECO:0007669"/>
    <property type="project" value="UniProtKB-KW"/>
</dbReference>
<dbReference type="InterPro" id="IPR012947">
    <property type="entry name" value="tRNA_SAD"/>
</dbReference>
<keyword evidence="9 13" id="KW-0694">RNA-binding</keyword>
<keyword evidence="4 13" id="KW-0436">Ligase</keyword>
<evidence type="ECO:0000256" key="6">
    <source>
        <dbReference type="ARBA" id="ARBA00022741"/>
    </source>
</evidence>
<keyword evidence="7 13" id="KW-0862">Zinc</keyword>
<dbReference type="GO" id="GO:0005524">
    <property type="term" value="F:ATP binding"/>
    <property type="evidence" value="ECO:0007669"/>
    <property type="project" value="UniProtKB-UniRule"/>
</dbReference>
<dbReference type="Proteomes" id="UP000366051">
    <property type="component" value="Chromosome"/>
</dbReference>
<keyword evidence="3 13" id="KW-0820">tRNA-binding</keyword>
<dbReference type="InterPro" id="IPR047246">
    <property type="entry name" value="ThrRS_anticodon"/>
</dbReference>
<feature type="domain" description="Aminoacyl-transfer RNA synthetases class-II family profile" evidence="14">
    <location>
        <begin position="268"/>
        <end position="534"/>
    </location>
</feature>
<comment type="cofactor">
    <cofactor evidence="13">
        <name>Zn(2+)</name>
        <dbReference type="ChEBI" id="CHEBI:29105"/>
    </cofactor>
    <text evidence="13">Binds 1 zinc ion per subunit.</text>
</comment>
<sequence>MNMVKVTLKDGSVREFSEGTTLGEMAYAISRKLGQHALAGKINGKVVSLSTSVDEDSAIEILTFDDAEGREVYRHSSSHLLAQAVQRLFPGTKLGIGPAIAEGFYYDFDSLHKFTPEDIEAIEKEMAAIVKADYPIEGKVLPRDEAIRFFEEKGESYKVELIQDLPLDAAISIYSQDDFCDLCAGPHLPSTGRLKAFKLMSLAGAYWRGSEKNKMLQRIYGTSFPKKSELDEHLHRLEEAKRRDHRKIGQELELFTMMEEGPGFPFFFPKGMILRNELEKFWRQEHEKAGYQEIRTPVILNRALWERSGHWDHYHENMYFTQIDEQDFAVKPMNCPGGMLVYKSGIHSYRDLPLRLAELGLVHRHELSGALHGLMRVRCFTQDDAHIFMLPSQIKDEIIAVIDLVDRFYKAFGFEYHVELSTRPEKSMGSDESWEVATTALEEALKARDMAYKVNPGDGAFYGPKIDFHLRDCLGRTWQCGTIQLDFQLPEKFDLNYVGEDGQKHRPVMIHRVVFGSIERFIGILTEHYAGAFPVWLAPEQVRVLPITDRHRDYAEQVKVALANAGVRVEVDGRSEKIGYKIREGQVKKVPYLLVVGDKEAENGAVAVRKRGEGDLGAIALEEFVERIKREIVTKENPDMVKC</sequence>
<dbReference type="CDD" id="cd00860">
    <property type="entry name" value="ThrRS_anticodon"/>
    <property type="match status" value="1"/>
</dbReference>
<dbReference type="InterPro" id="IPR002314">
    <property type="entry name" value="aa-tRNA-synt_IIb"/>
</dbReference>
<name>A0A5Q2N1W0_9FIRM</name>
<dbReference type="GO" id="GO:0006435">
    <property type="term" value="P:threonyl-tRNA aminoacylation"/>
    <property type="evidence" value="ECO:0007669"/>
    <property type="project" value="UniProtKB-UniRule"/>
</dbReference>
<feature type="binding site" evidence="13">
    <location>
        <position position="335"/>
    </location>
    <ligand>
        <name>Zn(2+)</name>
        <dbReference type="ChEBI" id="CHEBI:29105"/>
        <note>catalytic</note>
    </ligand>
</feature>
<dbReference type="SUPFAM" id="SSF55186">
    <property type="entry name" value="ThrRS/AlaRS common domain"/>
    <property type="match status" value="1"/>
</dbReference>
<evidence type="ECO:0000256" key="4">
    <source>
        <dbReference type="ARBA" id="ARBA00022598"/>
    </source>
</evidence>
<dbReference type="SUPFAM" id="SSF52954">
    <property type="entry name" value="Class II aaRS ABD-related"/>
    <property type="match status" value="1"/>
</dbReference>
<dbReference type="HAMAP" id="MF_00184">
    <property type="entry name" value="Thr_tRNA_synth"/>
    <property type="match status" value="1"/>
</dbReference>
<dbReference type="CDD" id="cd00771">
    <property type="entry name" value="ThrRS_core"/>
    <property type="match status" value="1"/>
</dbReference>
<evidence type="ECO:0000256" key="7">
    <source>
        <dbReference type="ARBA" id="ARBA00022833"/>
    </source>
</evidence>
<dbReference type="GO" id="GO:0000049">
    <property type="term" value="F:tRNA binding"/>
    <property type="evidence" value="ECO:0007669"/>
    <property type="project" value="UniProtKB-KW"/>
</dbReference>
<dbReference type="SMART" id="SM00863">
    <property type="entry name" value="tRNA_SAD"/>
    <property type="match status" value="1"/>
</dbReference>
<dbReference type="InterPro" id="IPR045864">
    <property type="entry name" value="aa-tRNA-synth_II/BPL/LPL"/>
</dbReference>
<dbReference type="InterPro" id="IPR033728">
    <property type="entry name" value="ThrRS_core"/>
</dbReference>
<dbReference type="PRINTS" id="PR01047">
    <property type="entry name" value="TRNASYNTHTHR"/>
</dbReference>
<dbReference type="InterPro" id="IPR012675">
    <property type="entry name" value="Beta-grasp_dom_sf"/>
</dbReference>
<dbReference type="Gene3D" id="3.40.50.800">
    <property type="entry name" value="Anticodon-binding domain"/>
    <property type="match status" value="1"/>
</dbReference>
<dbReference type="PROSITE" id="PS51880">
    <property type="entry name" value="TGS"/>
    <property type="match status" value="1"/>
</dbReference>
<keyword evidence="10 13" id="KW-0648">Protein biosynthesis</keyword>
<dbReference type="FunFam" id="3.40.50.800:FF:000001">
    <property type="entry name" value="Threonine--tRNA ligase"/>
    <property type="match status" value="1"/>
</dbReference>
<evidence type="ECO:0000256" key="12">
    <source>
        <dbReference type="ARBA" id="ARBA00049515"/>
    </source>
</evidence>
<evidence type="ECO:0000256" key="13">
    <source>
        <dbReference type="HAMAP-Rule" id="MF_00184"/>
    </source>
</evidence>
<keyword evidence="17" id="KW-1185">Reference proteome</keyword>
<dbReference type="Pfam" id="PF00587">
    <property type="entry name" value="tRNA-synt_2b"/>
    <property type="match status" value="1"/>
</dbReference>
<evidence type="ECO:0000256" key="11">
    <source>
        <dbReference type="ARBA" id="ARBA00023146"/>
    </source>
</evidence>
<evidence type="ECO:0000313" key="16">
    <source>
        <dbReference type="EMBL" id="QGG48807.1"/>
    </source>
</evidence>
<dbReference type="InterPro" id="IPR004154">
    <property type="entry name" value="Anticodon-bd"/>
</dbReference>
<dbReference type="SUPFAM" id="SSF81271">
    <property type="entry name" value="TGS-like"/>
    <property type="match status" value="1"/>
</dbReference>
<dbReference type="InterPro" id="IPR004095">
    <property type="entry name" value="TGS"/>
</dbReference>
<evidence type="ECO:0000256" key="8">
    <source>
        <dbReference type="ARBA" id="ARBA00022840"/>
    </source>
</evidence>
<evidence type="ECO:0000313" key="17">
    <source>
        <dbReference type="Proteomes" id="UP000366051"/>
    </source>
</evidence>
<dbReference type="InterPro" id="IPR036621">
    <property type="entry name" value="Anticodon-bd_dom_sf"/>
</dbReference>
<evidence type="ECO:0000256" key="9">
    <source>
        <dbReference type="ARBA" id="ARBA00022884"/>
    </source>
</evidence>
<comment type="subunit">
    <text evidence="13">Homodimer.</text>
</comment>
<dbReference type="Pfam" id="PF02824">
    <property type="entry name" value="TGS"/>
    <property type="match status" value="1"/>
</dbReference>
<dbReference type="FunFam" id="3.30.54.20:FF:000002">
    <property type="entry name" value="Threonine--tRNA ligase"/>
    <property type="match status" value="1"/>
</dbReference>
<dbReference type="InterPro" id="IPR012676">
    <property type="entry name" value="TGS-like"/>
</dbReference>
<dbReference type="InterPro" id="IPR006195">
    <property type="entry name" value="aa-tRNA-synth_II"/>
</dbReference>
<gene>
    <name evidence="13 16" type="primary">thrS</name>
    <name evidence="16" type="ORF">FTV88_2718</name>
</gene>
<dbReference type="InterPro" id="IPR002320">
    <property type="entry name" value="Thr-tRNA-ligase_IIa"/>
</dbReference>
<keyword evidence="2 13" id="KW-0963">Cytoplasm</keyword>
<feature type="domain" description="TGS" evidence="15">
    <location>
        <begin position="1"/>
        <end position="63"/>
    </location>
</feature>
<keyword evidence="6 13" id="KW-0547">Nucleotide-binding</keyword>
<dbReference type="PANTHER" id="PTHR11451:SF44">
    <property type="entry name" value="THREONINE--TRNA LIGASE, CHLOROPLASTIC_MITOCHONDRIAL 2"/>
    <property type="match status" value="1"/>
</dbReference>
<dbReference type="NCBIfam" id="TIGR00418">
    <property type="entry name" value="thrS"/>
    <property type="match status" value="1"/>
</dbReference>